<gene>
    <name evidence="11" type="ORF">SAMN02745206_00663</name>
</gene>
<keyword evidence="7" id="KW-0804">Transcription</keyword>
<feature type="domain" description="Response regulatory" evidence="10">
    <location>
        <begin position="11"/>
        <end position="125"/>
    </location>
</feature>
<dbReference type="InterPro" id="IPR058031">
    <property type="entry name" value="AAA_lid_NorR"/>
</dbReference>
<proteinExistence type="predicted"/>
<dbReference type="InterPro" id="IPR027417">
    <property type="entry name" value="P-loop_NTPase"/>
</dbReference>
<evidence type="ECO:0000256" key="6">
    <source>
        <dbReference type="ARBA" id="ARBA00023125"/>
    </source>
</evidence>
<evidence type="ECO:0000256" key="5">
    <source>
        <dbReference type="ARBA" id="ARBA00023015"/>
    </source>
</evidence>
<dbReference type="SUPFAM" id="SSF52172">
    <property type="entry name" value="CheY-like"/>
    <property type="match status" value="1"/>
</dbReference>
<keyword evidence="6 11" id="KW-0238">DNA-binding</keyword>
<dbReference type="OrthoDB" id="9763792at2"/>
<dbReference type="FunFam" id="3.40.50.300:FF:000006">
    <property type="entry name" value="DNA-binding transcriptional regulator NtrC"/>
    <property type="match status" value="1"/>
</dbReference>
<keyword evidence="1 8" id="KW-0597">Phosphoprotein</keyword>
<evidence type="ECO:0000259" key="9">
    <source>
        <dbReference type="PROSITE" id="PS50045"/>
    </source>
</evidence>
<keyword evidence="2" id="KW-0547">Nucleotide-binding</keyword>
<keyword evidence="5" id="KW-0805">Transcription regulation</keyword>
<dbReference type="SUPFAM" id="SSF46689">
    <property type="entry name" value="Homeodomain-like"/>
    <property type="match status" value="1"/>
</dbReference>
<dbReference type="CDD" id="cd00009">
    <property type="entry name" value="AAA"/>
    <property type="match status" value="1"/>
</dbReference>
<dbReference type="SUPFAM" id="SSF52540">
    <property type="entry name" value="P-loop containing nucleoside triphosphate hydrolases"/>
    <property type="match status" value="1"/>
</dbReference>
<dbReference type="Pfam" id="PF25601">
    <property type="entry name" value="AAA_lid_14"/>
    <property type="match status" value="1"/>
</dbReference>
<dbReference type="FunFam" id="3.40.50.2300:FF:000018">
    <property type="entry name" value="DNA-binding transcriptional regulator NtrC"/>
    <property type="match status" value="1"/>
</dbReference>
<accession>A0A1M4VH55</accession>
<dbReference type="InterPro" id="IPR025943">
    <property type="entry name" value="Sigma_54_int_dom_ATP-bd_2"/>
</dbReference>
<dbReference type="Gene3D" id="1.10.8.60">
    <property type="match status" value="1"/>
</dbReference>
<dbReference type="Gene3D" id="3.40.50.300">
    <property type="entry name" value="P-loop containing nucleotide triphosphate hydrolases"/>
    <property type="match status" value="1"/>
</dbReference>
<evidence type="ECO:0000313" key="11">
    <source>
        <dbReference type="EMBL" id="SHE68331.1"/>
    </source>
</evidence>
<dbReference type="GO" id="GO:0005524">
    <property type="term" value="F:ATP binding"/>
    <property type="evidence" value="ECO:0007669"/>
    <property type="project" value="UniProtKB-KW"/>
</dbReference>
<organism evidence="11 12">
    <name type="scientific">Desulfacinum infernum DSM 9756</name>
    <dbReference type="NCBI Taxonomy" id="1121391"/>
    <lineage>
        <taxon>Bacteria</taxon>
        <taxon>Pseudomonadati</taxon>
        <taxon>Thermodesulfobacteriota</taxon>
        <taxon>Syntrophobacteria</taxon>
        <taxon>Syntrophobacterales</taxon>
        <taxon>Syntrophobacteraceae</taxon>
        <taxon>Desulfacinum</taxon>
    </lineage>
</organism>
<evidence type="ECO:0000256" key="7">
    <source>
        <dbReference type="ARBA" id="ARBA00023163"/>
    </source>
</evidence>
<dbReference type="PANTHER" id="PTHR32071:SF122">
    <property type="entry name" value="SIGMA FACTOR"/>
    <property type="match status" value="1"/>
</dbReference>
<dbReference type="PRINTS" id="PR01590">
    <property type="entry name" value="HTHFIS"/>
</dbReference>
<evidence type="ECO:0000256" key="1">
    <source>
        <dbReference type="ARBA" id="ARBA00022553"/>
    </source>
</evidence>
<dbReference type="InterPro" id="IPR025662">
    <property type="entry name" value="Sigma_54_int_dom_ATP-bd_1"/>
</dbReference>
<dbReference type="STRING" id="1121391.SAMN02745206_00663"/>
<dbReference type="InterPro" id="IPR009057">
    <property type="entry name" value="Homeodomain-like_sf"/>
</dbReference>
<dbReference type="Gene3D" id="1.10.10.60">
    <property type="entry name" value="Homeodomain-like"/>
    <property type="match status" value="1"/>
</dbReference>
<feature type="domain" description="Sigma-54 factor interaction" evidence="9">
    <location>
        <begin position="150"/>
        <end position="379"/>
    </location>
</feature>
<dbReference type="InterPro" id="IPR002197">
    <property type="entry name" value="HTH_Fis"/>
</dbReference>
<sequence length="460" mass="52076">MTETTSEDRFKILIVDDDLHVRLALSQWLEEDGYVVDSAQDAPSALQLFHESSWDVVLLDLRIPGGDGIQLLKQIKSTAPHTVVFMMTGYATIDSSVAAMKEGAYDYIVKPVDPEKLSTALRAVLNRRRQVARTPEESPPPGTPVRFHNIIGRSAPMQRIFELIRRVADTNATVLITGETGTGKELVARAIHSQSLRRFGPFVAVSCSAIPENLLESELFGYEKGAFTGAERLKQGRFEQADGGTLFLDEVGELSPGIQVKLLRVLQERSFQRLGGTETVSVDVRLVAATNRNLWREVEQGRFRSDLLYRLNVVHLHLPPLRERIEDVPLLAAAFMKRFSDEYGRDFRRISPAAVERMRAYSWPGNVRELENTVARAVALHAGPTLEDWHLPFGEPIREKPPSEPDSEPRSLREVERRHIQKMLERFHWNISQTARVLEIDRTTLHKKIKKYGLKPLGRP</sequence>
<evidence type="ECO:0000256" key="8">
    <source>
        <dbReference type="PROSITE-ProRule" id="PRU00169"/>
    </source>
</evidence>
<evidence type="ECO:0000259" key="10">
    <source>
        <dbReference type="PROSITE" id="PS50110"/>
    </source>
</evidence>
<dbReference type="InterPro" id="IPR001789">
    <property type="entry name" value="Sig_transdc_resp-reg_receiver"/>
</dbReference>
<reference evidence="12" key="1">
    <citation type="submission" date="2016-11" db="EMBL/GenBank/DDBJ databases">
        <authorList>
            <person name="Varghese N."/>
            <person name="Submissions S."/>
        </authorList>
    </citation>
    <scope>NUCLEOTIDE SEQUENCE [LARGE SCALE GENOMIC DNA]</scope>
    <source>
        <strain evidence="12">DSM 9756</strain>
    </source>
</reference>
<evidence type="ECO:0000256" key="2">
    <source>
        <dbReference type="ARBA" id="ARBA00022741"/>
    </source>
</evidence>
<name>A0A1M4VH55_9BACT</name>
<dbReference type="PROSITE" id="PS00688">
    <property type="entry name" value="SIGMA54_INTERACT_3"/>
    <property type="match status" value="1"/>
</dbReference>
<dbReference type="Pfam" id="PF00072">
    <property type="entry name" value="Response_reg"/>
    <property type="match status" value="1"/>
</dbReference>
<evidence type="ECO:0000256" key="3">
    <source>
        <dbReference type="ARBA" id="ARBA00022840"/>
    </source>
</evidence>
<dbReference type="PROSITE" id="PS00676">
    <property type="entry name" value="SIGMA54_INTERACT_2"/>
    <property type="match status" value="1"/>
</dbReference>
<dbReference type="PANTHER" id="PTHR32071">
    <property type="entry name" value="TRANSCRIPTIONAL REGULATORY PROTEIN"/>
    <property type="match status" value="1"/>
</dbReference>
<dbReference type="SMART" id="SM00382">
    <property type="entry name" value="AAA"/>
    <property type="match status" value="1"/>
</dbReference>
<dbReference type="Gene3D" id="3.40.50.2300">
    <property type="match status" value="1"/>
</dbReference>
<keyword evidence="4" id="KW-0902">Two-component regulatory system</keyword>
<dbReference type="GO" id="GO:0000160">
    <property type="term" value="P:phosphorelay signal transduction system"/>
    <property type="evidence" value="ECO:0007669"/>
    <property type="project" value="UniProtKB-KW"/>
</dbReference>
<keyword evidence="12" id="KW-1185">Reference proteome</keyword>
<dbReference type="InterPro" id="IPR002078">
    <property type="entry name" value="Sigma_54_int"/>
</dbReference>
<dbReference type="InterPro" id="IPR003593">
    <property type="entry name" value="AAA+_ATPase"/>
</dbReference>
<evidence type="ECO:0000256" key="4">
    <source>
        <dbReference type="ARBA" id="ARBA00023012"/>
    </source>
</evidence>
<feature type="modified residue" description="4-aspartylphosphate" evidence="8">
    <location>
        <position position="60"/>
    </location>
</feature>
<dbReference type="AlphaFoldDB" id="A0A1M4VH55"/>
<evidence type="ECO:0000313" key="12">
    <source>
        <dbReference type="Proteomes" id="UP000184076"/>
    </source>
</evidence>
<protein>
    <submittedName>
        <fullName evidence="11">DNA-binding transcriptional response regulator, NtrC family, contains REC, AAA-type ATPase, and a Fis-type DNA-binding domains</fullName>
    </submittedName>
</protein>
<dbReference type="GO" id="GO:0006355">
    <property type="term" value="P:regulation of DNA-templated transcription"/>
    <property type="evidence" value="ECO:0007669"/>
    <property type="project" value="InterPro"/>
</dbReference>
<dbReference type="RefSeq" id="WP_073036927.1">
    <property type="nucleotide sequence ID" value="NZ_FQVB01000006.1"/>
</dbReference>
<dbReference type="PROSITE" id="PS50045">
    <property type="entry name" value="SIGMA54_INTERACT_4"/>
    <property type="match status" value="1"/>
</dbReference>
<dbReference type="PROSITE" id="PS50110">
    <property type="entry name" value="RESPONSE_REGULATORY"/>
    <property type="match status" value="1"/>
</dbReference>
<dbReference type="EMBL" id="FQVB01000006">
    <property type="protein sequence ID" value="SHE68331.1"/>
    <property type="molecule type" value="Genomic_DNA"/>
</dbReference>
<keyword evidence="3" id="KW-0067">ATP-binding</keyword>
<dbReference type="GO" id="GO:0043565">
    <property type="term" value="F:sequence-specific DNA binding"/>
    <property type="evidence" value="ECO:0007669"/>
    <property type="project" value="InterPro"/>
</dbReference>
<dbReference type="Pfam" id="PF00158">
    <property type="entry name" value="Sigma54_activat"/>
    <property type="match status" value="1"/>
</dbReference>
<dbReference type="InterPro" id="IPR025944">
    <property type="entry name" value="Sigma_54_int_dom_CS"/>
</dbReference>
<dbReference type="SMART" id="SM00448">
    <property type="entry name" value="REC"/>
    <property type="match status" value="1"/>
</dbReference>
<dbReference type="PROSITE" id="PS00675">
    <property type="entry name" value="SIGMA54_INTERACT_1"/>
    <property type="match status" value="1"/>
</dbReference>
<dbReference type="Proteomes" id="UP000184076">
    <property type="component" value="Unassembled WGS sequence"/>
</dbReference>
<dbReference type="InterPro" id="IPR011006">
    <property type="entry name" value="CheY-like_superfamily"/>
</dbReference>
<dbReference type="Pfam" id="PF02954">
    <property type="entry name" value="HTH_8"/>
    <property type="match status" value="1"/>
</dbReference>